<dbReference type="Gene3D" id="1.25.40.20">
    <property type="entry name" value="Ankyrin repeat-containing domain"/>
    <property type="match status" value="1"/>
</dbReference>
<comment type="caution">
    <text evidence="5">The sequence shown here is derived from an EMBL/GenBank/DDBJ whole genome shotgun (WGS) entry which is preliminary data.</text>
</comment>
<dbReference type="EMBL" id="JADWVN010000026">
    <property type="protein sequence ID" value="MBL7527308.1"/>
    <property type="molecule type" value="Genomic_DNA"/>
</dbReference>
<keyword evidence="6" id="KW-1185">Reference proteome</keyword>
<keyword evidence="1" id="KW-0677">Repeat</keyword>
<dbReference type="InterPro" id="IPR036770">
    <property type="entry name" value="Ankyrin_rpt-contain_sf"/>
</dbReference>
<name>A0ABS1WD85_9GAMM</name>
<dbReference type="SUPFAM" id="SSF48403">
    <property type="entry name" value="Ankyrin repeat"/>
    <property type="match status" value="1"/>
</dbReference>
<dbReference type="Pfam" id="PF12796">
    <property type="entry name" value="Ank_2"/>
    <property type="match status" value="2"/>
</dbReference>
<protein>
    <submittedName>
        <fullName evidence="5">Ankyrin repeat domain-containing protein</fullName>
    </submittedName>
</protein>
<feature type="compositionally biased region" description="Polar residues" evidence="4">
    <location>
        <begin position="418"/>
        <end position="438"/>
    </location>
</feature>
<dbReference type="RefSeq" id="WP_203112235.1">
    <property type="nucleotide sequence ID" value="NZ_JADOBG010000022.1"/>
</dbReference>
<dbReference type="SMART" id="SM00248">
    <property type="entry name" value="ANK"/>
    <property type="match status" value="4"/>
</dbReference>
<feature type="repeat" description="ANK" evidence="3">
    <location>
        <begin position="128"/>
        <end position="160"/>
    </location>
</feature>
<dbReference type="PANTHER" id="PTHR24198">
    <property type="entry name" value="ANKYRIN REPEAT AND PROTEIN KINASE DOMAIN-CONTAINING PROTEIN"/>
    <property type="match status" value="1"/>
</dbReference>
<sequence length="555" mass="62965">MSYSKHEQSTQAQNINTVPDEQFITALLNNDLLTIKRLLGEGVLPDDLELVDTNGRKLTPLQFAVEIQQSDLVTLLLKSGSDPNRVLEQNDSSPLNVALKSRDVLIINALLQFNANPDRPSGHSSSGSPEFPLDLAVESGDVHLIRILLNAGASPNNGTFPLHTAIAKGQLEITKALLEYGALPDSRCLQMLTNLNEIGSFPKESSDEKKQILSLNFRIAIALMCASIDKSRVDILTMSRSLIDNNSDNWRDKFRDIISYLEHYNTMACPPIIKVLCINLLRTLTLREVNDANYPKILEQYILDNQPDLEHSQEKPFDTAEHIMRDYFKEEFDEEDHYIFRDYELQIVIDAVNSYINKKATEPEYTTIFNVEFSRMEKLDAVVALLDVLDGKPVDKKLMQIFKNEPLFESFNHENELSDSVEQPSENQRFQNPNTVSVRSESSGVDSYRELALIIRSKHFVEPMMPFKIQYYPNLFAILAALDKKEDFKEIQHIANIGINKNRELKELYPEKALDCVNNRLVMFEAIRNANSVEDALIAIKKAFPDGTNTPISST</sequence>
<dbReference type="Proteomes" id="UP000809910">
    <property type="component" value="Unassembled WGS sequence"/>
</dbReference>
<gene>
    <name evidence="5" type="ORF">I5282_12110</name>
</gene>
<keyword evidence="2 3" id="KW-0040">ANK repeat</keyword>
<reference evidence="5 6" key="1">
    <citation type="submission" date="2020-12" db="EMBL/GenBank/DDBJ databases">
        <title>WGS of Legionella: environmental sample.</title>
        <authorList>
            <person name="Cristino S."/>
            <person name="Girolamini L."/>
            <person name="Salaris S."/>
            <person name="Pascale M.R."/>
            <person name="Mazzotta M."/>
            <person name="Orsini M."/>
            <person name="Grottola A."/>
        </authorList>
    </citation>
    <scope>NUCLEOTIDE SEQUENCE [LARGE SCALE GENOMIC DNA]</scope>
    <source>
        <strain evidence="5 6">30cs62</strain>
    </source>
</reference>
<evidence type="ECO:0000313" key="6">
    <source>
        <dbReference type="Proteomes" id="UP000809910"/>
    </source>
</evidence>
<dbReference type="PROSITE" id="PS50088">
    <property type="entry name" value="ANK_REPEAT"/>
    <property type="match status" value="3"/>
</dbReference>
<evidence type="ECO:0000256" key="4">
    <source>
        <dbReference type="SAM" id="MobiDB-lite"/>
    </source>
</evidence>
<dbReference type="PROSITE" id="PS50297">
    <property type="entry name" value="ANK_REP_REGION"/>
    <property type="match status" value="3"/>
</dbReference>
<accession>A0ABS1WD85</accession>
<evidence type="ECO:0000256" key="1">
    <source>
        <dbReference type="ARBA" id="ARBA00022737"/>
    </source>
</evidence>
<organism evidence="5 6">
    <name type="scientific">Legionella bononiensis</name>
    <dbReference type="NCBI Taxonomy" id="2793102"/>
    <lineage>
        <taxon>Bacteria</taxon>
        <taxon>Pseudomonadati</taxon>
        <taxon>Pseudomonadota</taxon>
        <taxon>Gammaproteobacteria</taxon>
        <taxon>Legionellales</taxon>
        <taxon>Legionellaceae</taxon>
        <taxon>Legionella</taxon>
    </lineage>
</organism>
<evidence type="ECO:0000256" key="2">
    <source>
        <dbReference type="ARBA" id="ARBA00023043"/>
    </source>
</evidence>
<evidence type="ECO:0000256" key="3">
    <source>
        <dbReference type="PROSITE-ProRule" id="PRU00023"/>
    </source>
</evidence>
<dbReference type="InterPro" id="IPR002110">
    <property type="entry name" value="Ankyrin_rpt"/>
</dbReference>
<evidence type="ECO:0000313" key="5">
    <source>
        <dbReference type="EMBL" id="MBL7527308.1"/>
    </source>
</evidence>
<feature type="repeat" description="ANK" evidence="3">
    <location>
        <begin position="157"/>
        <end position="182"/>
    </location>
</feature>
<proteinExistence type="predicted"/>
<feature type="region of interest" description="Disordered" evidence="4">
    <location>
        <begin position="415"/>
        <end position="438"/>
    </location>
</feature>
<feature type="repeat" description="ANK" evidence="3">
    <location>
        <begin position="56"/>
        <end position="88"/>
    </location>
</feature>
<dbReference type="PANTHER" id="PTHR24198:SF165">
    <property type="entry name" value="ANKYRIN REPEAT-CONTAINING PROTEIN-RELATED"/>
    <property type="match status" value="1"/>
</dbReference>